<dbReference type="Proteomes" id="UP000479000">
    <property type="component" value="Unassembled WGS sequence"/>
</dbReference>
<dbReference type="OrthoDB" id="278280at2759"/>
<accession>A0A6H5FVF8</accession>
<protein>
    <submittedName>
        <fullName evidence="1">Uncharacterized protein</fullName>
    </submittedName>
</protein>
<keyword evidence="2" id="KW-1185">Reference proteome</keyword>
<organism evidence="1 2">
    <name type="scientific">Nesidiocoris tenuis</name>
    <dbReference type="NCBI Taxonomy" id="355587"/>
    <lineage>
        <taxon>Eukaryota</taxon>
        <taxon>Metazoa</taxon>
        <taxon>Ecdysozoa</taxon>
        <taxon>Arthropoda</taxon>
        <taxon>Hexapoda</taxon>
        <taxon>Insecta</taxon>
        <taxon>Pterygota</taxon>
        <taxon>Neoptera</taxon>
        <taxon>Paraneoptera</taxon>
        <taxon>Hemiptera</taxon>
        <taxon>Heteroptera</taxon>
        <taxon>Panheteroptera</taxon>
        <taxon>Cimicomorpha</taxon>
        <taxon>Miridae</taxon>
        <taxon>Dicyphina</taxon>
        <taxon>Nesidiocoris</taxon>
    </lineage>
</organism>
<proteinExistence type="predicted"/>
<name>A0A6H5FVF8_9HEMI</name>
<dbReference type="EMBL" id="CADCXU010000806">
    <property type="protein sequence ID" value="CAA9993577.1"/>
    <property type="molecule type" value="Genomic_DNA"/>
</dbReference>
<dbReference type="AlphaFoldDB" id="A0A6H5FVF8"/>
<evidence type="ECO:0000313" key="1">
    <source>
        <dbReference type="EMBL" id="CAA9993577.1"/>
    </source>
</evidence>
<reference evidence="1 2" key="1">
    <citation type="submission" date="2020-02" db="EMBL/GenBank/DDBJ databases">
        <authorList>
            <person name="Ferguson B K."/>
        </authorList>
    </citation>
    <scope>NUCLEOTIDE SEQUENCE [LARGE SCALE GENOMIC DNA]</scope>
</reference>
<gene>
    <name evidence="1" type="ORF">NTEN_LOCUS500</name>
</gene>
<evidence type="ECO:0000313" key="2">
    <source>
        <dbReference type="Proteomes" id="UP000479000"/>
    </source>
</evidence>
<sequence>MDAVDVDLEGITQAPDDRLSHHVENLIKAVPQAEPAEENGASAVAINENLFLDDDLDDLDQELEDLDIDD</sequence>